<evidence type="ECO:0000313" key="2">
    <source>
        <dbReference type="Proteomes" id="UP000054740"/>
    </source>
</evidence>
<evidence type="ECO:0000313" key="1">
    <source>
        <dbReference type="EMBL" id="SAL25533.1"/>
    </source>
</evidence>
<protein>
    <recommendedName>
        <fullName evidence="3">Ribosomal protein S14</fullName>
    </recommendedName>
</protein>
<dbReference type="Pfam" id="PF11811">
    <property type="entry name" value="DUF3331"/>
    <property type="match status" value="1"/>
</dbReference>
<keyword evidence="2" id="KW-1185">Reference proteome</keyword>
<evidence type="ECO:0008006" key="3">
    <source>
        <dbReference type="Google" id="ProtNLM"/>
    </source>
</evidence>
<dbReference type="Proteomes" id="UP000054740">
    <property type="component" value="Unassembled WGS sequence"/>
</dbReference>
<name>A0A158G0R8_CABCO</name>
<dbReference type="AlphaFoldDB" id="A0A158G0R8"/>
<dbReference type="EMBL" id="FCNY02000003">
    <property type="protein sequence ID" value="SAL25533.1"/>
    <property type="molecule type" value="Genomic_DNA"/>
</dbReference>
<accession>A0A158G0R8</accession>
<sequence>MADKHTDAWLGTVEAIGRGAQERQIACDPARCCDGRSGPIVRVLDTPTTRTLTVSWCDASTGHYGYQTWRARCARHAGTCVLTGRPIEAGDDVFSPRKGLVQPGNAGAMIAAASLRCIAKKQPCAMPKHRAIDQNL</sequence>
<organism evidence="1 2">
    <name type="scientific">Caballeronia cordobensis</name>
    <name type="common">Burkholderia cordobensis</name>
    <dbReference type="NCBI Taxonomy" id="1353886"/>
    <lineage>
        <taxon>Bacteria</taxon>
        <taxon>Pseudomonadati</taxon>
        <taxon>Pseudomonadota</taxon>
        <taxon>Betaproteobacteria</taxon>
        <taxon>Burkholderiales</taxon>
        <taxon>Burkholderiaceae</taxon>
        <taxon>Caballeronia</taxon>
    </lineage>
</organism>
<dbReference type="RefSeq" id="WP_053571173.1">
    <property type="nucleotide sequence ID" value="NZ_FCNY02000003.1"/>
</dbReference>
<reference evidence="2" key="1">
    <citation type="submission" date="2016-01" db="EMBL/GenBank/DDBJ databases">
        <authorList>
            <person name="Peeters C."/>
        </authorList>
    </citation>
    <scope>NUCLEOTIDE SEQUENCE [LARGE SCALE GENOMIC DNA]</scope>
</reference>
<gene>
    <name evidence="1" type="ORF">AWB70_01430</name>
</gene>
<dbReference type="InterPro" id="IPR021769">
    <property type="entry name" value="DUF3331"/>
</dbReference>
<proteinExistence type="predicted"/>